<evidence type="ECO:0000256" key="5">
    <source>
        <dbReference type="ARBA" id="ARBA00022840"/>
    </source>
</evidence>
<dbReference type="RefSeq" id="WP_073059448.1">
    <property type="nucleotide sequence ID" value="NZ_FQUS01000003.1"/>
</dbReference>
<proteinExistence type="inferred from homology"/>
<evidence type="ECO:0000256" key="3">
    <source>
        <dbReference type="ARBA" id="ARBA00022741"/>
    </source>
</evidence>
<dbReference type="Proteomes" id="UP000184041">
    <property type="component" value="Unassembled WGS sequence"/>
</dbReference>
<comment type="similarity">
    <text evidence="6">Belongs to the PurS family.</text>
</comment>
<dbReference type="Gene3D" id="3.30.1280.10">
    <property type="entry name" value="Phosphoribosylformylglycinamidine synthase subunit PurS"/>
    <property type="match status" value="1"/>
</dbReference>
<reference evidence="7 8" key="1">
    <citation type="submission" date="2016-11" db="EMBL/GenBank/DDBJ databases">
        <authorList>
            <person name="Jaros S."/>
            <person name="Januszkiewicz K."/>
            <person name="Wedrychowicz H."/>
        </authorList>
    </citation>
    <scope>NUCLEOTIDE SEQUENCE [LARGE SCALE GENOMIC DNA]</scope>
    <source>
        <strain evidence="7 8">DSM 21986</strain>
    </source>
</reference>
<comment type="catalytic activity">
    <reaction evidence="6">
        <text>N(2)-formyl-N(1)-(5-phospho-beta-D-ribosyl)glycinamide + L-glutamine + ATP + H2O = 2-formamido-N(1)-(5-O-phospho-beta-D-ribosyl)acetamidine + L-glutamate + ADP + phosphate + H(+)</text>
        <dbReference type="Rhea" id="RHEA:17129"/>
        <dbReference type="ChEBI" id="CHEBI:15377"/>
        <dbReference type="ChEBI" id="CHEBI:15378"/>
        <dbReference type="ChEBI" id="CHEBI:29985"/>
        <dbReference type="ChEBI" id="CHEBI:30616"/>
        <dbReference type="ChEBI" id="CHEBI:43474"/>
        <dbReference type="ChEBI" id="CHEBI:58359"/>
        <dbReference type="ChEBI" id="CHEBI:147286"/>
        <dbReference type="ChEBI" id="CHEBI:147287"/>
        <dbReference type="ChEBI" id="CHEBI:456216"/>
        <dbReference type="EC" id="6.3.5.3"/>
    </reaction>
</comment>
<accession>A0A1M4VU35</accession>
<protein>
    <recommendedName>
        <fullName evidence="6">Phosphoribosylformylglycinamidine synthase subunit PurS</fullName>
        <shortName evidence="6">FGAM synthase</shortName>
        <ecNumber evidence="6">6.3.5.3</ecNumber>
    </recommendedName>
    <alternativeName>
        <fullName evidence="6">Formylglycinamide ribonucleotide amidotransferase subunit III</fullName>
        <shortName evidence="6">FGAR amidotransferase III</shortName>
        <shortName evidence="6">FGAR-AT III</shortName>
    </alternativeName>
    <alternativeName>
        <fullName evidence="6">Phosphoribosylformylglycinamidine synthase subunit III</fullName>
    </alternativeName>
</protein>
<sequence>MYKATVNVTLRKSILDPQGKAAHHALTNLGLSDIESVRIGKLIELNIDADSKDAAFDIAETACTKLLANEVMEDFEITVHEN</sequence>
<dbReference type="AlphaFoldDB" id="A0A1M4VU35"/>
<dbReference type="HAMAP" id="MF_01926">
    <property type="entry name" value="PurS"/>
    <property type="match status" value="1"/>
</dbReference>
<evidence type="ECO:0000256" key="6">
    <source>
        <dbReference type="HAMAP-Rule" id="MF_01926"/>
    </source>
</evidence>
<keyword evidence="2 6" id="KW-0436">Ligase</keyword>
<dbReference type="InterPro" id="IPR003850">
    <property type="entry name" value="PurS"/>
</dbReference>
<dbReference type="OrthoDB" id="9799101at2"/>
<comment type="subunit">
    <text evidence="6">Part of the FGAM synthase complex composed of 1 PurL, 1 PurQ and 2 PurS subunits.</text>
</comment>
<dbReference type="NCBIfam" id="TIGR00302">
    <property type="entry name" value="phosphoribosylformylglycinamidine synthase subunit PurS"/>
    <property type="match status" value="1"/>
</dbReference>
<keyword evidence="1 6" id="KW-0963">Cytoplasm</keyword>
<dbReference type="UniPathway" id="UPA00074">
    <property type="reaction ID" value="UER00128"/>
</dbReference>
<keyword evidence="8" id="KW-1185">Reference proteome</keyword>
<dbReference type="GO" id="GO:0004642">
    <property type="term" value="F:phosphoribosylformylglycinamidine synthase activity"/>
    <property type="evidence" value="ECO:0007669"/>
    <property type="project" value="UniProtKB-UniRule"/>
</dbReference>
<evidence type="ECO:0000313" key="7">
    <source>
        <dbReference type="EMBL" id="SHE72534.1"/>
    </source>
</evidence>
<dbReference type="InterPro" id="IPR036604">
    <property type="entry name" value="PurS-like_sf"/>
</dbReference>
<gene>
    <name evidence="6" type="primary">purS</name>
    <name evidence="7" type="ORF">SAMN05443144_10339</name>
</gene>
<keyword evidence="5 6" id="KW-0067">ATP-binding</keyword>
<comment type="pathway">
    <text evidence="6">Purine metabolism; IMP biosynthesis via de novo pathway; 5-amino-1-(5-phospho-D-ribosyl)imidazole from N(2)-formyl-N(1)-(5-phospho-D-ribosyl)glycinamide: step 1/2.</text>
</comment>
<dbReference type="PANTHER" id="PTHR34696:SF1">
    <property type="entry name" value="PHOSPHORIBOSYLFORMYLGLYCINAMIDINE SYNTHASE SUBUNIT PURS"/>
    <property type="match status" value="1"/>
</dbReference>
<evidence type="ECO:0000256" key="4">
    <source>
        <dbReference type="ARBA" id="ARBA00022755"/>
    </source>
</evidence>
<dbReference type="SUPFAM" id="SSF82697">
    <property type="entry name" value="PurS-like"/>
    <property type="match status" value="1"/>
</dbReference>
<dbReference type="GO" id="GO:0005524">
    <property type="term" value="F:ATP binding"/>
    <property type="evidence" value="ECO:0007669"/>
    <property type="project" value="UniProtKB-UniRule"/>
</dbReference>
<comment type="subcellular location">
    <subcellularLocation>
        <location evidence="6">Cytoplasm</location>
    </subcellularLocation>
</comment>
<dbReference type="NCBIfam" id="NF004630">
    <property type="entry name" value="PRK05974.1"/>
    <property type="match status" value="1"/>
</dbReference>
<name>A0A1M4VU35_9BACT</name>
<evidence type="ECO:0000313" key="8">
    <source>
        <dbReference type="Proteomes" id="UP000184041"/>
    </source>
</evidence>
<dbReference type="GO" id="GO:0006189">
    <property type="term" value="P:'de novo' IMP biosynthetic process"/>
    <property type="evidence" value="ECO:0007669"/>
    <property type="project" value="UniProtKB-UniRule"/>
</dbReference>
<dbReference type="STRING" id="1194090.SAMN05443144_10339"/>
<comment type="function">
    <text evidence="6">Part of the phosphoribosylformylglycinamidine synthase complex involved in the purines biosynthetic pathway. Catalyzes the ATP-dependent conversion of formylglycinamide ribonucleotide (FGAR) and glutamine to yield formylglycinamidine ribonucleotide (FGAM) and glutamate. The FGAM synthase complex is composed of three subunits. PurQ produces an ammonia molecule by converting glutamine to glutamate. PurL transfers the ammonia molecule to FGAR to form FGAM in an ATP-dependent manner. PurS interacts with PurQ and PurL and is thought to assist in the transfer of the ammonia molecule from PurQ to PurL.</text>
</comment>
<dbReference type="GO" id="GO:0005737">
    <property type="term" value="C:cytoplasm"/>
    <property type="evidence" value="ECO:0007669"/>
    <property type="project" value="UniProtKB-SubCell"/>
</dbReference>
<evidence type="ECO:0000256" key="1">
    <source>
        <dbReference type="ARBA" id="ARBA00022490"/>
    </source>
</evidence>
<keyword evidence="4 6" id="KW-0658">Purine biosynthesis</keyword>
<keyword evidence="3 6" id="KW-0547">Nucleotide-binding</keyword>
<dbReference type="Pfam" id="PF02700">
    <property type="entry name" value="PurS"/>
    <property type="match status" value="1"/>
</dbReference>
<dbReference type="EMBL" id="FQUS01000003">
    <property type="protein sequence ID" value="SHE72534.1"/>
    <property type="molecule type" value="Genomic_DNA"/>
</dbReference>
<evidence type="ECO:0000256" key="2">
    <source>
        <dbReference type="ARBA" id="ARBA00022598"/>
    </source>
</evidence>
<dbReference type="EC" id="6.3.5.3" evidence="6"/>
<dbReference type="PANTHER" id="PTHR34696">
    <property type="entry name" value="PHOSPHORIBOSYLFORMYLGLYCINAMIDINE SYNTHASE SUBUNIT PURS"/>
    <property type="match status" value="1"/>
</dbReference>
<organism evidence="7 8">
    <name type="scientific">Fodinibius roseus</name>
    <dbReference type="NCBI Taxonomy" id="1194090"/>
    <lineage>
        <taxon>Bacteria</taxon>
        <taxon>Pseudomonadati</taxon>
        <taxon>Balneolota</taxon>
        <taxon>Balneolia</taxon>
        <taxon>Balneolales</taxon>
        <taxon>Balneolaceae</taxon>
        <taxon>Fodinibius</taxon>
    </lineage>
</organism>